<reference evidence="2" key="1">
    <citation type="journal article" date="2017" name="Environ. Microbiol. Rep.">
        <title>Genetic Diversity of Marine Anaerobic Ammonium-Oxidizing Bacteria as Revealed by Genomic and Proteomic Analyses of 'Candidatus Scalindua japonica'.</title>
        <authorList>
            <person name="Oshiki M."/>
            <person name="Mizuto K."/>
            <person name="Kimura Z."/>
            <person name="Kindaichi T."/>
            <person name="Satoh H."/>
            <person name="Okabe S."/>
        </authorList>
    </citation>
    <scope>NUCLEOTIDE SEQUENCE [LARGE SCALE GENOMIC DNA]</scope>
    <source>
        <strain evidence="2">husup-a2</strain>
    </source>
</reference>
<dbReference type="EMBL" id="BAOS01000027">
    <property type="protein sequence ID" value="GAX61750.1"/>
    <property type="molecule type" value="Genomic_DNA"/>
</dbReference>
<name>A0A286U0R4_9BACT</name>
<dbReference type="AlphaFoldDB" id="A0A286U0R4"/>
<evidence type="ECO:0000313" key="1">
    <source>
        <dbReference type="EMBL" id="GAX61750.1"/>
    </source>
</evidence>
<keyword evidence="2" id="KW-1185">Reference proteome</keyword>
<protein>
    <submittedName>
        <fullName evidence="1">Phosphate/sulphate permease</fullName>
    </submittedName>
</protein>
<proteinExistence type="predicted"/>
<comment type="caution">
    <text evidence="1">The sequence shown here is derived from an EMBL/GenBank/DDBJ whole genome shotgun (WGS) entry which is preliminary data.</text>
</comment>
<organism evidence="1 2">
    <name type="scientific">Candidatus Scalindua japonica</name>
    <dbReference type="NCBI Taxonomy" id="1284222"/>
    <lineage>
        <taxon>Bacteria</taxon>
        <taxon>Pseudomonadati</taxon>
        <taxon>Planctomycetota</taxon>
        <taxon>Candidatus Brocadiia</taxon>
        <taxon>Candidatus Brocadiales</taxon>
        <taxon>Candidatus Scalinduaceae</taxon>
        <taxon>Candidatus Scalindua</taxon>
    </lineage>
</organism>
<dbReference type="Proteomes" id="UP000218542">
    <property type="component" value="Unassembled WGS sequence"/>
</dbReference>
<gene>
    <name evidence="1" type="ORF">SCALIN_C27_0147</name>
</gene>
<evidence type="ECO:0000313" key="2">
    <source>
        <dbReference type="Proteomes" id="UP000218542"/>
    </source>
</evidence>
<sequence>MAPSIQSTATIMVHYGSSIEAAIDKSENCVEMYKGSFLGMNCQQLLDSFHFCSAGVVGFARGLNDTPKIVALLLLIKGLSVHWEMTSVAFGMAVGGLLNARRVA</sequence>
<accession>A0A286U0R4</accession>